<protein>
    <submittedName>
        <fullName evidence="2">Putative da-p36 protein</fullName>
    </submittedName>
</protein>
<proteinExistence type="evidence at transcript level"/>
<keyword evidence="1" id="KW-0732">Signal</keyword>
<organism evidence="2">
    <name type="scientific">Rhipicephalus pulchellus</name>
    <name type="common">Yellow backed tick</name>
    <name type="synonym">Dermacentor pulchellus</name>
    <dbReference type="NCBI Taxonomy" id="72859"/>
    <lineage>
        <taxon>Eukaryota</taxon>
        <taxon>Metazoa</taxon>
        <taxon>Ecdysozoa</taxon>
        <taxon>Arthropoda</taxon>
        <taxon>Chelicerata</taxon>
        <taxon>Arachnida</taxon>
        <taxon>Acari</taxon>
        <taxon>Parasitiformes</taxon>
        <taxon>Ixodida</taxon>
        <taxon>Ixodoidea</taxon>
        <taxon>Ixodidae</taxon>
        <taxon>Rhipicephalinae</taxon>
        <taxon>Rhipicephalus</taxon>
        <taxon>Rhipicephalus</taxon>
    </lineage>
</organism>
<reference evidence="2" key="2">
    <citation type="journal article" date="2015" name="J. Proteomics">
        <title>Sexual differences in the sialomes of the zebra tick, Rhipicephalus pulchellus.</title>
        <authorList>
            <person name="Tan A.W."/>
            <person name="Francischetti I.M."/>
            <person name="Slovak M."/>
            <person name="Kini R.M."/>
            <person name="Ribeiro J.M."/>
        </authorList>
    </citation>
    <scope>NUCLEOTIDE SEQUENCE</scope>
    <source>
        <tissue evidence="2">Salivary gland</tissue>
    </source>
</reference>
<feature type="signal peptide" evidence="1">
    <location>
        <begin position="1"/>
        <end position="18"/>
    </location>
</feature>
<dbReference type="EMBL" id="GACK01010796">
    <property type="protein sequence ID" value="JAA54238.1"/>
    <property type="molecule type" value="mRNA"/>
</dbReference>
<dbReference type="AlphaFoldDB" id="L7LTM5"/>
<sequence length="248" mass="27650">MILKALPALMFLILPSEGQGVRQAKIVKWSPEEASGVIRMVNLTHDAEQFITRQVRRRGTLKSFYFTGGYRPAREPPVTSKVNPLIYGAGSSYTAGLKNTKCKDVFIWNIHYGIVSPLGLRVNVTVQPIGRKKNVTVTLDINGASTLRWSTRNKNLIRSNVTSAIVEQECNFSAEVSFKGYVAYHLEDVRGDMPHDDAFNIVGLKNHTKGLEAYDNMLVYNVTGIFKHKLVCKDDGVTQHGKITPSIQ</sequence>
<reference evidence="2" key="1">
    <citation type="submission" date="2012-11" db="EMBL/GenBank/DDBJ databases">
        <authorList>
            <person name="Lucero-Rivera Y.E."/>
            <person name="Tovar-Ramirez D."/>
        </authorList>
    </citation>
    <scope>NUCLEOTIDE SEQUENCE</scope>
    <source>
        <tissue evidence="2">Salivary gland</tissue>
    </source>
</reference>
<name>L7LTM5_RHIPC</name>
<evidence type="ECO:0000313" key="2">
    <source>
        <dbReference type="EMBL" id="JAA54238.1"/>
    </source>
</evidence>
<evidence type="ECO:0000256" key="1">
    <source>
        <dbReference type="SAM" id="SignalP"/>
    </source>
</evidence>
<accession>L7LTM5</accession>
<feature type="chain" id="PRO_5003980244" evidence="1">
    <location>
        <begin position="19"/>
        <end position="248"/>
    </location>
</feature>